<keyword evidence="6" id="KW-0472">Membrane</keyword>
<keyword evidence="5" id="KW-0812">Transmembrane</keyword>
<keyword evidence="3" id="KW-0813">Transport</keyword>
<evidence type="ECO:0000313" key="9">
    <source>
        <dbReference type="Proteomes" id="UP000036520"/>
    </source>
</evidence>
<dbReference type="GO" id="GO:0015288">
    <property type="term" value="F:porin activity"/>
    <property type="evidence" value="ECO:0007669"/>
    <property type="project" value="TreeGrafter"/>
</dbReference>
<dbReference type="PANTHER" id="PTHR30026:SF20">
    <property type="entry name" value="OUTER MEMBRANE PROTEIN TOLC"/>
    <property type="match status" value="1"/>
</dbReference>
<dbReference type="InterPro" id="IPR051906">
    <property type="entry name" value="TolC-like"/>
</dbReference>
<organism evidence="8 9">
    <name type="scientific">Cyclobacterium amurskyense</name>
    <dbReference type="NCBI Taxonomy" id="320787"/>
    <lineage>
        <taxon>Bacteria</taxon>
        <taxon>Pseudomonadati</taxon>
        <taxon>Bacteroidota</taxon>
        <taxon>Cytophagia</taxon>
        <taxon>Cytophagales</taxon>
        <taxon>Cyclobacteriaceae</taxon>
        <taxon>Cyclobacterium</taxon>
    </lineage>
</organism>
<dbReference type="Proteomes" id="UP000036520">
    <property type="component" value="Chromosome"/>
</dbReference>
<dbReference type="OrthoDB" id="367883at2"/>
<gene>
    <name evidence="8" type="ORF">CA2015_3219</name>
</gene>
<name>A0A0H4PDT2_9BACT</name>
<keyword evidence="7" id="KW-0998">Cell outer membrane</keyword>
<dbReference type="PATRIC" id="fig|320787.5.peg.3516"/>
<dbReference type="Gene3D" id="1.20.1600.10">
    <property type="entry name" value="Outer membrane efflux proteins (OEP)"/>
    <property type="match status" value="1"/>
</dbReference>
<dbReference type="SUPFAM" id="SSF56954">
    <property type="entry name" value="Outer membrane efflux proteins (OEP)"/>
    <property type="match status" value="1"/>
</dbReference>
<dbReference type="GO" id="GO:0015562">
    <property type="term" value="F:efflux transmembrane transporter activity"/>
    <property type="evidence" value="ECO:0007669"/>
    <property type="project" value="InterPro"/>
</dbReference>
<protein>
    <submittedName>
        <fullName evidence="8">Outer membrane efflux protein</fullName>
    </submittedName>
</protein>
<comment type="similarity">
    <text evidence="2">Belongs to the outer membrane factor (OMF) (TC 1.B.17) family.</text>
</comment>
<evidence type="ECO:0000256" key="5">
    <source>
        <dbReference type="ARBA" id="ARBA00022692"/>
    </source>
</evidence>
<evidence type="ECO:0000256" key="4">
    <source>
        <dbReference type="ARBA" id="ARBA00022452"/>
    </source>
</evidence>
<dbReference type="STRING" id="320787.CA2015_3219"/>
<accession>A0A0H4PDT2</accession>
<evidence type="ECO:0000256" key="3">
    <source>
        <dbReference type="ARBA" id="ARBA00022448"/>
    </source>
</evidence>
<dbReference type="GO" id="GO:1990281">
    <property type="term" value="C:efflux pump complex"/>
    <property type="evidence" value="ECO:0007669"/>
    <property type="project" value="TreeGrafter"/>
</dbReference>
<dbReference type="GO" id="GO:0009279">
    <property type="term" value="C:cell outer membrane"/>
    <property type="evidence" value="ECO:0007669"/>
    <property type="project" value="UniProtKB-SubCell"/>
</dbReference>
<keyword evidence="4" id="KW-1134">Transmembrane beta strand</keyword>
<proteinExistence type="inferred from homology"/>
<dbReference type="PANTHER" id="PTHR30026">
    <property type="entry name" value="OUTER MEMBRANE PROTEIN TOLC"/>
    <property type="match status" value="1"/>
</dbReference>
<keyword evidence="9" id="KW-1185">Reference proteome</keyword>
<comment type="subcellular location">
    <subcellularLocation>
        <location evidence="1">Cell outer membrane</location>
    </subcellularLocation>
</comment>
<sequence length="448" mass="51091">MNFKSIIFTVSIWVFGHWFTDVQAQQVAFTLEESVNYALENNAEARSANLEIQAAKGLVGERTAEGLPQITTRVNATKNLVVPITPFPAQFSDPEAPEGTFIGIQFSPVYSANLTATVSQMIFNGSYFIGLKAAKTYKQLVEFDKAFTELQVIENVKKAYFSVLVSKERETLIQANLNRLDTLLKETEILYQEGFAEKIDVTRIQVQNNNIRTELNKAKTSTRVSKAILKLQMGFPEDRDISLSNELDDFTQYLDTQRLLSEEGQQRVEVDQINTNYDLAVLDLKNNQIQYMPRLDANYTFQRNAFGGNFSKLWSGDWFTGSILGVTLEIPIFDGFTKRYKIQQNRVQMRQLEVQKEFTLQNIALEKFQAKQNLINSLQELEVQRENRDLALEVFNMAKIKYQEGVGSNLEVVEADATLKESETNYFSALYDTFIARVDLEKALGILK</sequence>
<dbReference type="AlphaFoldDB" id="A0A0H4PDT2"/>
<dbReference type="KEGG" id="camu:CA2015_3219"/>
<dbReference type="RefSeq" id="WP_048642810.1">
    <property type="nucleotide sequence ID" value="NZ_CAXBGM010000090.1"/>
</dbReference>
<dbReference type="EMBL" id="CP012040">
    <property type="protein sequence ID" value="AKP52616.1"/>
    <property type="molecule type" value="Genomic_DNA"/>
</dbReference>
<evidence type="ECO:0000256" key="6">
    <source>
        <dbReference type="ARBA" id="ARBA00023136"/>
    </source>
</evidence>
<evidence type="ECO:0000256" key="2">
    <source>
        <dbReference type="ARBA" id="ARBA00007613"/>
    </source>
</evidence>
<evidence type="ECO:0000256" key="1">
    <source>
        <dbReference type="ARBA" id="ARBA00004442"/>
    </source>
</evidence>
<evidence type="ECO:0000313" key="8">
    <source>
        <dbReference type="EMBL" id="AKP52616.1"/>
    </source>
</evidence>
<evidence type="ECO:0000256" key="7">
    <source>
        <dbReference type="ARBA" id="ARBA00023237"/>
    </source>
</evidence>
<dbReference type="InterPro" id="IPR003423">
    <property type="entry name" value="OMP_efflux"/>
</dbReference>
<dbReference type="Pfam" id="PF02321">
    <property type="entry name" value="OEP"/>
    <property type="match status" value="2"/>
</dbReference>
<reference evidence="8 9" key="1">
    <citation type="submission" date="2015-07" db="EMBL/GenBank/DDBJ databases">
        <authorList>
            <person name="Kim K.M."/>
        </authorList>
    </citation>
    <scope>NUCLEOTIDE SEQUENCE [LARGE SCALE GENOMIC DNA]</scope>
    <source>
        <strain evidence="8 9">KCTC 12363</strain>
    </source>
</reference>